<accession>A0A081S7Z4</accession>
<dbReference type="AlphaFoldDB" id="A0A081S7Z4"/>
<evidence type="ECO:0000313" key="2">
    <source>
        <dbReference type="Proteomes" id="UP000028027"/>
    </source>
</evidence>
<name>A0A081S7Z4_9ARCH</name>
<dbReference type="PATRIC" id="fig|1502292.3.peg.176"/>
<keyword evidence="2" id="KW-1185">Reference proteome</keyword>
<organism evidence="1 2">
    <name type="scientific">Marine Group I thaumarchaeote SCGC AAA799-E16</name>
    <dbReference type="NCBI Taxonomy" id="1502292"/>
    <lineage>
        <taxon>Archaea</taxon>
        <taxon>Nitrososphaerota</taxon>
        <taxon>Marine Group I</taxon>
    </lineage>
</organism>
<protein>
    <recommendedName>
        <fullName evidence="3">Roadblock/LAMTOR2 domain-containing protein</fullName>
    </recommendedName>
</protein>
<proteinExistence type="predicted"/>
<gene>
    <name evidence="1" type="ORF">AAA799E16_00212</name>
</gene>
<sequence>MEIQDAVEKILKVSPSVRVVSVCDLKGKLLFSARSKKVNLLVSKKQSMASLKAAAKDWKQRKKLMRTLGPCKYVVAEYDKVKRLVIPAGRNHILYITTTASLDHNKVVRKVRSFK</sequence>
<evidence type="ECO:0008006" key="3">
    <source>
        <dbReference type="Google" id="ProtNLM"/>
    </source>
</evidence>
<reference evidence="1 2" key="1">
    <citation type="submission" date="2014-06" db="EMBL/GenBank/DDBJ databases">
        <authorList>
            <person name="Ngugi D.K."/>
            <person name="Blom J."/>
            <person name="Alam I."/>
            <person name="Rashid M."/>
            <person name="Ba Alawi W."/>
            <person name="Zhang G."/>
            <person name="Hikmawan T."/>
            <person name="Guan Y."/>
            <person name="Antunes A."/>
            <person name="Siam R."/>
            <person name="Eldorry H."/>
            <person name="Bajic V."/>
            <person name="Stingl U."/>
        </authorList>
    </citation>
    <scope>NUCLEOTIDE SEQUENCE [LARGE SCALE GENOMIC DNA]</scope>
    <source>
        <strain evidence="1">SCGC AAA799-E16</strain>
    </source>
</reference>
<dbReference type="SUPFAM" id="SSF103196">
    <property type="entry name" value="Roadblock/LC7 domain"/>
    <property type="match status" value="1"/>
</dbReference>
<dbReference type="Proteomes" id="UP000028027">
    <property type="component" value="Unassembled WGS sequence"/>
</dbReference>
<dbReference type="EMBL" id="JNVL01000002">
    <property type="protein sequence ID" value="KER07047.1"/>
    <property type="molecule type" value="Genomic_DNA"/>
</dbReference>
<comment type="caution">
    <text evidence="1">The sequence shown here is derived from an EMBL/GenBank/DDBJ whole genome shotgun (WGS) entry which is preliminary data.</text>
</comment>
<evidence type="ECO:0000313" key="1">
    <source>
        <dbReference type="EMBL" id="KER07047.1"/>
    </source>
</evidence>